<accession>A0AAT9GN65</accession>
<proteinExistence type="predicted"/>
<organism evidence="2">
    <name type="scientific">Sulfurisphaera javensis</name>
    <dbReference type="NCBI Taxonomy" id="2049879"/>
    <lineage>
        <taxon>Archaea</taxon>
        <taxon>Thermoproteota</taxon>
        <taxon>Thermoprotei</taxon>
        <taxon>Sulfolobales</taxon>
        <taxon>Sulfolobaceae</taxon>
        <taxon>Sulfurisphaera</taxon>
    </lineage>
</organism>
<dbReference type="RefSeq" id="WP_369610407.1">
    <property type="nucleotide sequence ID" value="NZ_AP031322.1"/>
</dbReference>
<keyword evidence="1" id="KW-0812">Transmembrane</keyword>
<feature type="transmembrane region" description="Helical" evidence="1">
    <location>
        <begin position="22"/>
        <end position="44"/>
    </location>
</feature>
<evidence type="ECO:0000313" key="2">
    <source>
        <dbReference type="EMBL" id="BFH72158.1"/>
    </source>
</evidence>
<dbReference type="KEGG" id="sjv:SJAV_01020"/>
<feature type="transmembrane region" description="Helical" evidence="1">
    <location>
        <begin position="64"/>
        <end position="85"/>
    </location>
</feature>
<evidence type="ECO:0000256" key="1">
    <source>
        <dbReference type="SAM" id="Phobius"/>
    </source>
</evidence>
<sequence length="162" mass="18230">MRSLKYFSVFYTIYGILSLLDFYFNEIIISIIAFVFGFTASFFLRKEFKALISRQEFRIPYAGAYLMILGYLGIIVGIPVSYILVVHLLGLTLVLVGALFVDIGILTALVLGNYRLSSTFKRDILKIVAIIFLVGVISSFYLEIVADILYVLGSLLILVVFL</sequence>
<feature type="transmembrane region" description="Helical" evidence="1">
    <location>
        <begin position="128"/>
        <end position="161"/>
    </location>
</feature>
<dbReference type="GeneID" id="92353035"/>
<name>A0AAT9GN65_9CREN</name>
<reference evidence="2" key="1">
    <citation type="submission" date="2024-03" db="EMBL/GenBank/DDBJ databases">
        <title>Complete genome sequence of Sulfurisphaera javensis strain KD-1.</title>
        <authorList>
            <person name="Sakai H."/>
            <person name="Nur N."/>
            <person name="Suwanto A."/>
            <person name="Kurosawa N."/>
        </authorList>
    </citation>
    <scope>NUCLEOTIDE SEQUENCE</scope>
    <source>
        <strain evidence="2">KD-1</strain>
    </source>
</reference>
<gene>
    <name evidence="2" type="ORF">SJAV_01020</name>
</gene>
<keyword evidence="1" id="KW-1133">Transmembrane helix</keyword>
<keyword evidence="1" id="KW-0472">Membrane</keyword>
<dbReference type="AlphaFoldDB" id="A0AAT9GN65"/>
<protein>
    <submittedName>
        <fullName evidence="2">Uncharacterized protein</fullName>
    </submittedName>
</protein>
<dbReference type="EMBL" id="AP031322">
    <property type="protein sequence ID" value="BFH72158.1"/>
    <property type="molecule type" value="Genomic_DNA"/>
</dbReference>
<feature type="transmembrane region" description="Helical" evidence="1">
    <location>
        <begin position="91"/>
        <end position="116"/>
    </location>
</feature>